<accession>A0A0F4YDV7</accession>
<evidence type="ECO:0000313" key="1">
    <source>
        <dbReference type="EMBL" id="KKA16126.1"/>
    </source>
</evidence>
<reference evidence="1 2" key="1">
    <citation type="submission" date="2015-04" db="EMBL/GenBank/DDBJ databases">
        <authorList>
            <person name="Heijne W.H."/>
            <person name="Fedorova N.D."/>
            <person name="Nierman W.C."/>
            <person name="Vollebregt A.W."/>
            <person name="Zhao Z."/>
            <person name="Wu L."/>
            <person name="Kumar M."/>
            <person name="Stam H."/>
            <person name="van den Berg M.A."/>
            <person name="Pel H.J."/>
        </authorList>
    </citation>
    <scope>NUCLEOTIDE SEQUENCE [LARGE SCALE GENOMIC DNA]</scope>
    <source>
        <strain evidence="1 2">CBS 393.64</strain>
    </source>
</reference>
<evidence type="ECO:0008006" key="3">
    <source>
        <dbReference type="Google" id="ProtNLM"/>
    </source>
</evidence>
<dbReference type="RefSeq" id="XP_013322738.1">
    <property type="nucleotide sequence ID" value="XM_013467284.1"/>
</dbReference>
<dbReference type="Proteomes" id="UP000053958">
    <property type="component" value="Unassembled WGS sequence"/>
</dbReference>
<gene>
    <name evidence="1" type="ORF">T310_10307</name>
</gene>
<dbReference type="STRING" id="1408163.A0A0F4YDV7"/>
<keyword evidence="2" id="KW-1185">Reference proteome</keyword>
<name>A0A0F4YDV7_RASE3</name>
<dbReference type="EMBL" id="LASV01000829">
    <property type="protein sequence ID" value="KKA16126.1"/>
    <property type="molecule type" value="Genomic_DNA"/>
</dbReference>
<dbReference type="GeneID" id="25313368"/>
<comment type="caution">
    <text evidence="1">The sequence shown here is derived from an EMBL/GenBank/DDBJ whole genome shotgun (WGS) entry which is preliminary data.</text>
</comment>
<sequence>MRASHRVFSTPELLEAILLRLDMRTLLTSAQLNRSQTPSWPSSSPFFPAFFFFFFCWTELCFDLGRPLLSSLDLAKSEKKASAYFRKEASWRRMLVQQPPALSLGYFQLIDSMGPLTYCKWEIPAPKGDGLRMNVLYDLILFPLGNPWFVRTTRVYWRRWVPDFVFHRMKFTDETKMPDVVIFDRTVMQCTCGPERHWLGGRRLEPARGTKAIAYPLEDWTLCHDGEELEPQEQGSYRR</sequence>
<proteinExistence type="predicted"/>
<protein>
    <recommendedName>
        <fullName evidence="3">F-box domain-containing protein</fullName>
    </recommendedName>
</protein>
<organism evidence="1 2">
    <name type="scientific">Rasamsonia emersonii (strain ATCC 16479 / CBS 393.64 / IMI 116815)</name>
    <dbReference type="NCBI Taxonomy" id="1408163"/>
    <lineage>
        <taxon>Eukaryota</taxon>
        <taxon>Fungi</taxon>
        <taxon>Dikarya</taxon>
        <taxon>Ascomycota</taxon>
        <taxon>Pezizomycotina</taxon>
        <taxon>Eurotiomycetes</taxon>
        <taxon>Eurotiomycetidae</taxon>
        <taxon>Eurotiales</taxon>
        <taxon>Trichocomaceae</taxon>
        <taxon>Rasamsonia</taxon>
    </lineage>
</organism>
<evidence type="ECO:0000313" key="2">
    <source>
        <dbReference type="Proteomes" id="UP000053958"/>
    </source>
</evidence>
<dbReference type="AlphaFoldDB" id="A0A0F4YDV7"/>
<dbReference type="OrthoDB" id="3800738at2759"/>